<evidence type="ECO:0000313" key="4">
    <source>
        <dbReference type="Proteomes" id="UP000190637"/>
    </source>
</evidence>
<keyword evidence="2" id="KW-0472">Membrane</keyword>
<evidence type="ECO:0000256" key="2">
    <source>
        <dbReference type="SAM" id="Phobius"/>
    </source>
</evidence>
<dbReference type="Proteomes" id="UP000190637">
    <property type="component" value="Unassembled WGS sequence"/>
</dbReference>
<keyword evidence="2" id="KW-1133">Transmembrane helix</keyword>
<dbReference type="AlphaFoldDB" id="A0A1T4SXR0"/>
<feature type="region of interest" description="Disordered" evidence="1">
    <location>
        <begin position="170"/>
        <end position="193"/>
    </location>
</feature>
<dbReference type="EMBL" id="FUWS01000012">
    <property type="protein sequence ID" value="SKA32711.1"/>
    <property type="molecule type" value="Genomic_DNA"/>
</dbReference>
<dbReference type="RefSeq" id="WP_235001117.1">
    <property type="nucleotide sequence ID" value="NZ_FUWS01000012.1"/>
</dbReference>
<reference evidence="3 4" key="1">
    <citation type="submission" date="2017-02" db="EMBL/GenBank/DDBJ databases">
        <authorList>
            <person name="Peterson S.W."/>
        </authorList>
    </citation>
    <scope>NUCLEOTIDE SEQUENCE [LARGE SCALE GENOMIC DNA]</scope>
    <source>
        <strain evidence="3 4">DSM 45154</strain>
    </source>
</reference>
<gene>
    <name evidence="3" type="ORF">SAMN02745673_04071</name>
</gene>
<dbReference type="STRING" id="1122192.SAMN02745673_04071"/>
<evidence type="ECO:0000313" key="3">
    <source>
        <dbReference type="EMBL" id="SKA32711.1"/>
    </source>
</evidence>
<keyword evidence="4" id="KW-1185">Reference proteome</keyword>
<protein>
    <submittedName>
        <fullName evidence="3">Uncharacterized protein</fullName>
    </submittedName>
</protein>
<feature type="compositionally biased region" description="Low complexity" evidence="1">
    <location>
        <begin position="178"/>
        <end position="193"/>
    </location>
</feature>
<name>A0A1T4SXR0_9ACTN</name>
<evidence type="ECO:0000256" key="1">
    <source>
        <dbReference type="SAM" id="MobiDB-lite"/>
    </source>
</evidence>
<feature type="region of interest" description="Disordered" evidence="1">
    <location>
        <begin position="1"/>
        <end position="42"/>
    </location>
</feature>
<sequence>MSAVPTRPEDPAAPGAATPDAASPIRQMSLWPPPRSTRHAGRRRRSMLLMGVAAGAALLAAGGVTVWALSSGGDDATGVPAAYAGEWSGEMSQHDQDGTHVADWEATVHLEAGAERGSSQFVSLGCRVSLELTAREDDRIVFDYVETYDGDERCIDSGTLELRPGAEEGTLEAEWGASSHSGSHMTSTGTMTR</sequence>
<accession>A0A1T4SXR0</accession>
<feature type="transmembrane region" description="Helical" evidence="2">
    <location>
        <begin position="48"/>
        <end position="69"/>
    </location>
</feature>
<feature type="compositionally biased region" description="Low complexity" evidence="1">
    <location>
        <begin position="12"/>
        <end position="24"/>
    </location>
</feature>
<proteinExistence type="predicted"/>
<keyword evidence="2" id="KW-0812">Transmembrane</keyword>
<organism evidence="3 4">
    <name type="scientific">Marinactinospora thermotolerans DSM 45154</name>
    <dbReference type="NCBI Taxonomy" id="1122192"/>
    <lineage>
        <taxon>Bacteria</taxon>
        <taxon>Bacillati</taxon>
        <taxon>Actinomycetota</taxon>
        <taxon>Actinomycetes</taxon>
        <taxon>Streptosporangiales</taxon>
        <taxon>Nocardiopsidaceae</taxon>
        <taxon>Marinactinospora</taxon>
    </lineage>
</organism>